<keyword evidence="2" id="KW-1277">Toxin-antitoxin system</keyword>
<evidence type="ECO:0000313" key="10">
    <source>
        <dbReference type="Proteomes" id="UP000255467"/>
    </source>
</evidence>
<comment type="similarity">
    <text evidence="7">Belongs to the PINc/VapC protein family.</text>
</comment>
<accession>A0A378Y931</accession>
<name>A0A378Y931_9NOCA</name>
<keyword evidence="6" id="KW-0460">Magnesium</keyword>
<keyword evidence="10" id="KW-1185">Reference proteome</keyword>
<dbReference type="Proteomes" id="UP000255467">
    <property type="component" value="Unassembled WGS sequence"/>
</dbReference>
<gene>
    <name evidence="9" type="ORF">NCTC1934_00494</name>
</gene>
<dbReference type="EMBL" id="UGRY01000002">
    <property type="protein sequence ID" value="SUA73060.1"/>
    <property type="molecule type" value="Genomic_DNA"/>
</dbReference>
<dbReference type="PANTHER" id="PTHR33653:SF1">
    <property type="entry name" value="RIBONUCLEASE VAPC2"/>
    <property type="match status" value="1"/>
</dbReference>
<evidence type="ECO:0000256" key="5">
    <source>
        <dbReference type="ARBA" id="ARBA00022801"/>
    </source>
</evidence>
<evidence type="ECO:0000256" key="6">
    <source>
        <dbReference type="ARBA" id="ARBA00022842"/>
    </source>
</evidence>
<dbReference type="PANTHER" id="PTHR33653">
    <property type="entry name" value="RIBONUCLEASE VAPC2"/>
    <property type="match status" value="1"/>
</dbReference>
<reference evidence="9 10" key="1">
    <citation type="submission" date="2018-06" db="EMBL/GenBank/DDBJ databases">
        <authorList>
            <consortium name="Pathogen Informatics"/>
            <person name="Doyle S."/>
        </authorList>
    </citation>
    <scope>NUCLEOTIDE SEQUENCE [LARGE SCALE GENOMIC DNA]</scope>
    <source>
        <strain evidence="9 10">NCTC1934</strain>
    </source>
</reference>
<dbReference type="AlphaFoldDB" id="A0A378Y931"/>
<evidence type="ECO:0000256" key="7">
    <source>
        <dbReference type="ARBA" id="ARBA00038093"/>
    </source>
</evidence>
<dbReference type="GO" id="GO:0004518">
    <property type="term" value="F:nuclease activity"/>
    <property type="evidence" value="ECO:0007669"/>
    <property type="project" value="UniProtKB-KW"/>
</dbReference>
<dbReference type="STRING" id="1406858.GCA_000710895_01478"/>
<dbReference type="InterPro" id="IPR050556">
    <property type="entry name" value="Type_II_TA_system_RNase"/>
</dbReference>
<dbReference type="SUPFAM" id="SSF88723">
    <property type="entry name" value="PIN domain-like"/>
    <property type="match status" value="1"/>
</dbReference>
<evidence type="ECO:0000259" key="8">
    <source>
        <dbReference type="Pfam" id="PF01850"/>
    </source>
</evidence>
<dbReference type="Pfam" id="PF01850">
    <property type="entry name" value="PIN"/>
    <property type="match status" value="1"/>
</dbReference>
<evidence type="ECO:0000256" key="1">
    <source>
        <dbReference type="ARBA" id="ARBA00001946"/>
    </source>
</evidence>
<sequence>MPHYWSQPSIRRRVDELAVHGVLCSSMVTMDEARFSARNKRDLAFLTELYGSVFRWLATDADVEQQVSRIRGALWKIGAGRGAQTTDIQIAAIALRHDATVVHNDTDFGTIQRAVPELKQVRIEPS</sequence>
<dbReference type="Gene3D" id="3.40.50.1010">
    <property type="entry name" value="5'-nuclease"/>
    <property type="match status" value="1"/>
</dbReference>
<keyword evidence="5 9" id="KW-0378">Hydrolase</keyword>
<proteinExistence type="inferred from homology"/>
<keyword evidence="4" id="KW-0479">Metal-binding</keyword>
<feature type="domain" description="PIN" evidence="8">
    <location>
        <begin position="14"/>
        <end position="110"/>
    </location>
</feature>
<evidence type="ECO:0000313" key="9">
    <source>
        <dbReference type="EMBL" id="SUA73060.1"/>
    </source>
</evidence>
<evidence type="ECO:0000256" key="3">
    <source>
        <dbReference type="ARBA" id="ARBA00022722"/>
    </source>
</evidence>
<organism evidence="9 10">
    <name type="scientific">Nocardia otitidiscaviarum</name>
    <dbReference type="NCBI Taxonomy" id="1823"/>
    <lineage>
        <taxon>Bacteria</taxon>
        <taxon>Bacillati</taxon>
        <taxon>Actinomycetota</taxon>
        <taxon>Actinomycetes</taxon>
        <taxon>Mycobacteriales</taxon>
        <taxon>Nocardiaceae</taxon>
        <taxon>Nocardia</taxon>
    </lineage>
</organism>
<dbReference type="EC" id="3.1.-.-" evidence="9"/>
<dbReference type="InterPro" id="IPR002716">
    <property type="entry name" value="PIN_dom"/>
</dbReference>
<dbReference type="GO" id="GO:0046872">
    <property type="term" value="F:metal ion binding"/>
    <property type="evidence" value="ECO:0007669"/>
    <property type="project" value="UniProtKB-KW"/>
</dbReference>
<protein>
    <submittedName>
        <fullName evidence="9">Probable ribonuclease VapC21</fullName>
        <ecNumber evidence="9">3.1.-.-</ecNumber>
    </submittedName>
</protein>
<evidence type="ECO:0000256" key="2">
    <source>
        <dbReference type="ARBA" id="ARBA00022649"/>
    </source>
</evidence>
<evidence type="ECO:0000256" key="4">
    <source>
        <dbReference type="ARBA" id="ARBA00022723"/>
    </source>
</evidence>
<keyword evidence="3" id="KW-0540">Nuclease</keyword>
<dbReference type="InterPro" id="IPR029060">
    <property type="entry name" value="PIN-like_dom_sf"/>
</dbReference>
<comment type="cofactor">
    <cofactor evidence="1">
        <name>Mg(2+)</name>
        <dbReference type="ChEBI" id="CHEBI:18420"/>
    </cofactor>
</comment>
<dbReference type="GO" id="GO:0016787">
    <property type="term" value="F:hydrolase activity"/>
    <property type="evidence" value="ECO:0007669"/>
    <property type="project" value="UniProtKB-KW"/>
</dbReference>